<dbReference type="SUPFAM" id="SSF53187">
    <property type="entry name" value="Zn-dependent exopeptidases"/>
    <property type="match status" value="1"/>
</dbReference>
<evidence type="ECO:0000256" key="1">
    <source>
        <dbReference type="SAM" id="SignalP"/>
    </source>
</evidence>
<dbReference type="Gene3D" id="3.40.630.10">
    <property type="entry name" value="Zn peptidases"/>
    <property type="match status" value="1"/>
</dbReference>
<dbReference type="OrthoDB" id="10830at2"/>
<dbReference type="InterPro" id="IPR033397">
    <property type="entry name" value="Metallo_peptidase_C"/>
</dbReference>
<evidence type="ECO:0000313" key="5">
    <source>
        <dbReference type="Proteomes" id="UP000184171"/>
    </source>
</evidence>
<keyword evidence="4" id="KW-0378">Hydrolase</keyword>
<feature type="domain" description="D,L-carboxypeptidase peptidase" evidence="2">
    <location>
        <begin position="28"/>
        <end position="260"/>
    </location>
</feature>
<dbReference type="Pfam" id="PF17129">
    <property type="entry name" value="Peptidase_M99_C"/>
    <property type="match status" value="1"/>
</dbReference>
<feature type="domain" description="Metallo-carboxypeptidase C-terminal" evidence="3">
    <location>
        <begin position="334"/>
        <end position="428"/>
    </location>
</feature>
<evidence type="ECO:0000259" key="2">
    <source>
        <dbReference type="Pfam" id="PF17033"/>
    </source>
</evidence>
<feature type="signal peptide" evidence="1">
    <location>
        <begin position="1"/>
        <end position="19"/>
    </location>
</feature>
<dbReference type="CDD" id="cd06243">
    <property type="entry name" value="M14_CP_Csd4-like"/>
    <property type="match status" value="1"/>
</dbReference>
<sequence length="445" mass="50863">MFRFILISLLLCLPQQLLGSDFSLHQQQGRQAGPTLLVVAGIQGDEPGGFNAAALLATRYQVERGNLWVVPNLNFPSIIKRTRGLHGDMNRKFLHLSPRDPEFPAVNRIKKIISDPSVDVVLNLHDGSGFYSPQYIDKLRNPQRWGQSCIIDQVALPGARFGQLEQLSQAVIAQINQQTIDPEHLFHLKNTDTADSDPEMQQSLTYYALNQNKPAFGIETSKSFPTHLRAFYHLAALEGYMQQLGIRFSRDFQLTPQGVKRALKEDILVSFGDGRIRLELHNLRQTLKYFPLPKGDLQFESNNPLVAVIPYRNRYRIHYGNNRLSFLKPQFFDYDQSLDEVEMLIDDNLVRVPFGSRIAVNNSFQVLSPKGYRVNVIGFRKAGQRDENRLPIIRRQLSPEHSIDKDGKIFRVEVYHDKRFSGMVLVDFGKHAKQQLVSLSERTVN</sequence>
<accession>A0A1M6GGI9</accession>
<keyword evidence="4" id="KW-0645">Protease</keyword>
<dbReference type="AlphaFoldDB" id="A0A1M6GGI9"/>
<dbReference type="GO" id="GO:0004180">
    <property type="term" value="F:carboxypeptidase activity"/>
    <property type="evidence" value="ECO:0007669"/>
    <property type="project" value="UniProtKB-KW"/>
</dbReference>
<reference evidence="4 5" key="1">
    <citation type="submission" date="2016-11" db="EMBL/GenBank/DDBJ databases">
        <authorList>
            <person name="Jaros S."/>
            <person name="Januszkiewicz K."/>
            <person name="Wedrychowicz H."/>
        </authorList>
    </citation>
    <scope>NUCLEOTIDE SEQUENCE [LARGE SCALE GENOMIC DNA]</scope>
    <source>
        <strain evidence="4 5">DSM 5091</strain>
    </source>
</reference>
<organism evidence="4 5">
    <name type="scientific">Malonomonas rubra DSM 5091</name>
    <dbReference type="NCBI Taxonomy" id="1122189"/>
    <lineage>
        <taxon>Bacteria</taxon>
        <taxon>Pseudomonadati</taxon>
        <taxon>Thermodesulfobacteriota</taxon>
        <taxon>Desulfuromonadia</taxon>
        <taxon>Desulfuromonadales</taxon>
        <taxon>Geopsychrobacteraceae</taxon>
        <taxon>Malonomonas</taxon>
    </lineage>
</organism>
<dbReference type="Pfam" id="PF17033">
    <property type="entry name" value="Peptidase_M99"/>
    <property type="match status" value="1"/>
</dbReference>
<name>A0A1M6GGI9_MALRU</name>
<proteinExistence type="predicted"/>
<dbReference type="STRING" id="1122189.SAMN02745165_01543"/>
<evidence type="ECO:0000259" key="3">
    <source>
        <dbReference type="Pfam" id="PF17129"/>
    </source>
</evidence>
<protein>
    <submittedName>
        <fullName evidence="4">Carboxypeptidase controlling helical cell shape</fullName>
    </submittedName>
</protein>
<keyword evidence="4" id="KW-0121">Carboxypeptidase</keyword>
<keyword evidence="1" id="KW-0732">Signal</keyword>
<dbReference type="Proteomes" id="UP000184171">
    <property type="component" value="Unassembled WGS sequence"/>
</dbReference>
<dbReference type="EMBL" id="FQZT01000004">
    <property type="protein sequence ID" value="SHJ09065.1"/>
    <property type="molecule type" value="Genomic_DNA"/>
</dbReference>
<dbReference type="RefSeq" id="WP_072907507.1">
    <property type="nucleotide sequence ID" value="NZ_FQZT01000004.1"/>
</dbReference>
<gene>
    <name evidence="4" type="ORF">SAMN02745165_01543</name>
</gene>
<evidence type="ECO:0000313" key="4">
    <source>
        <dbReference type="EMBL" id="SHJ09065.1"/>
    </source>
</evidence>
<dbReference type="InterPro" id="IPR031489">
    <property type="entry name" value="Peptidase_M99"/>
</dbReference>
<feature type="chain" id="PRO_5012951802" evidence="1">
    <location>
        <begin position="20"/>
        <end position="445"/>
    </location>
</feature>
<keyword evidence="5" id="KW-1185">Reference proteome</keyword>